<organism evidence="2 3">
    <name type="scientific">Symbiobacterium terraclitae</name>
    <dbReference type="NCBI Taxonomy" id="557451"/>
    <lineage>
        <taxon>Bacteria</taxon>
        <taxon>Bacillati</taxon>
        <taxon>Bacillota</taxon>
        <taxon>Clostridia</taxon>
        <taxon>Eubacteriales</taxon>
        <taxon>Symbiobacteriaceae</taxon>
        <taxon>Symbiobacterium</taxon>
    </lineage>
</organism>
<evidence type="ECO:0000313" key="3">
    <source>
        <dbReference type="Proteomes" id="UP001519289"/>
    </source>
</evidence>
<keyword evidence="3" id="KW-1185">Reference proteome</keyword>
<dbReference type="RefSeq" id="WP_209465799.1">
    <property type="nucleotide sequence ID" value="NZ_JAGGLG010000006.1"/>
</dbReference>
<dbReference type="Gene3D" id="3.30.1330.30">
    <property type="match status" value="1"/>
</dbReference>
<dbReference type="Pfam" id="PF01248">
    <property type="entry name" value="Ribosomal_L7Ae"/>
    <property type="match status" value="1"/>
</dbReference>
<proteinExistence type="predicted"/>
<dbReference type="Proteomes" id="UP001519289">
    <property type="component" value="Unassembled WGS sequence"/>
</dbReference>
<feature type="domain" description="Ribosomal protein eL8/eL30/eS12/Gadd45" evidence="1">
    <location>
        <begin position="6"/>
        <end position="86"/>
    </location>
</feature>
<dbReference type="InterPro" id="IPR029064">
    <property type="entry name" value="Ribosomal_eL30-like_sf"/>
</dbReference>
<accession>A0ABS4JQ51</accession>
<comment type="caution">
    <text evidence="2">The sequence shown here is derived from an EMBL/GenBank/DDBJ whole genome shotgun (WGS) entry which is preliminary data.</text>
</comment>
<name>A0ABS4JQ51_9FIRM</name>
<reference evidence="2 3" key="1">
    <citation type="submission" date="2021-03" db="EMBL/GenBank/DDBJ databases">
        <title>Genomic Encyclopedia of Type Strains, Phase IV (KMG-IV): sequencing the most valuable type-strain genomes for metagenomic binning, comparative biology and taxonomic classification.</title>
        <authorList>
            <person name="Goeker M."/>
        </authorList>
    </citation>
    <scope>NUCLEOTIDE SEQUENCE [LARGE SCALE GENOMIC DNA]</scope>
    <source>
        <strain evidence="2 3">DSM 27138</strain>
    </source>
</reference>
<dbReference type="InterPro" id="IPR004038">
    <property type="entry name" value="Ribosomal_eL8/eL30/eS12/Gad45"/>
</dbReference>
<evidence type="ECO:0000313" key="2">
    <source>
        <dbReference type="EMBL" id="MBP2017663.1"/>
    </source>
</evidence>
<dbReference type="SUPFAM" id="SSF55315">
    <property type="entry name" value="L30e-like"/>
    <property type="match status" value="1"/>
</dbReference>
<protein>
    <submittedName>
        <fullName evidence="2">Ribosomal protein L7Ae-like RNA K-turn-binding protein</fullName>
    </submittedName>
</protein>
<evidence type="ECO:0000259" key="1">
    <source>
        <dbReference type="Pfam" id="PF01248"/>
    </source>
</evidence>
<sequence>MIPPSLHSLLGLCQRAGKLVSGDLAAEQALRRRRADLVLLATDASERTREKFIHLAARAGTPCYSVGTREALGGAVGKAGRAVIVIQSRDFTKGMIGILEREGLAPVSGRG</sequence>
<gene>
    <name evidence="2" type="ORF">J2Z79_001048</name>
</gene>
<dbReference type="EMBL" id="JAGGLG010000006">
    <property type="protein sequence ID" value="MBP2017663.1"/>
    <property type="molecule type" value="Genomic_DNA"/>
</dbReference>